<dbReference type="GO" id="GO:0016740">
    <property type="term" value="F:transferase activity"/>
    <property type="evidence" value="ECO:0007669"/>
    <property type="project" value="UniProtKB-KW"/>
</dbReference>
<dbReference type="Proteomes" id="UP000307244">
    <property type="component" value="Unassembled WGS sequence"/>
</dbReference>
<dbReference type="Pfam" id="PF13692">
    <property type="entry name" value="Glyco_trans_1_4"/>
    <property type="match status" value="1"/>
</dbReference>
<protein>
    <submittedName>
        <fullName evidence="1">Glycosyltransferase family 1 protein</fullName>
    </submittedName>
</protein>
<reference evidence="1 2" key="1">
    <citation type="submission" date="2019-04" db="EMBL/GenBank/DDBJ databases">
        <title>Pedobacter sp. RP-3-15 sp. nov., isolated from Arctic soil.</title>
        <authorList>
            <person name="Dahal R.H."/>
            <person name="Kim D.-U."/>
        </authorList>
    </citation>
    <scope>NUCLEOTIDE SEQUENCE [LARGE SCALE GENOMIC DNA]</scope>
    <source>
        <strain evidence="1 2">RP-3-15</strain>
    </source>
</reference>
<dbReference type="Gene3D" id="3.40.50.11010">
    <property type="match status" value="1"/>
</dbReference>
<evidence type="ECO:0000313" key="2">
    <source>
        <dbReference type="Proteomes" id="UP000307244"/>
    </source>
</evidence>
<keyword evidence="1" id="KW-0808">Transferase</keyword>
<organism evidence="1 2">
    <name type="scientific">Pedobacter frigoris</name>
    <dbReference type="NCBI Taxonomy" id="2571272"/>
    <lineage>
        <taxon>Bacteria</taxon>
        <taxon>Pseudomonadati</taxon>
        <taxon>Bacteroidota</taxon>
        <taxon>Sphingobacteriia</taxon>
        <taxon>Sphingobacteriales</taxon>
        <taxon>Sphingobacteriaceae</taxon>
        <taxon>Pedobacter</taxon>
    </lineage>
</organism>
<dbReference type="EMBL" id="SWBQ01000001">
    <property type="protein sequence ID" value="TKC09324.1"/>
    <property type="molecule type" value="Genomic_DNA"/>
</dbReference>
<keyword evidence="2" id="KW-1185">Reference proteome</keyword>
<accession>A0A4U1CP61</accession>
<sequence length="399" mass="45968">MEFISGRDIVIVGLQPWDTEIGSNCKNIAVEFSKHNRVLYVNSPLDRITTLRNKEDKNVRKRLEILKGNQSNLEEIQENLWVYYPDVIIESINWIKIDLLFDILNKRNNRKISAAIERAMRKLEFKDVILFNDNDIFRSFYLKDYLKPSVSVYYSRDYLLGVDYWKHHGKRLEPELMAKSDICVANSNYLVGLCRKFNPNSYYVGQGCEVELFLHANDLPIPHDVEAIQGPRIGYVGALQSLRLDLEVIRFMAKERPGYQIVLVGPEDDEFKSSDLHQLTNVHFLGSKKPDELPGYINAFDVCINPQLVNEVTIGNYPRKIDEYLAVGKPTVATKTESMQVFADYVYLAENKHQYLELIDKAINSNNESLVSERKAFASGHTWEASVELIYSAIDDSLK</sequence>
<dbReference type="OrthoDB" id="9816564at2"/>
<name>A0A4U1CP61_9SPHI</name>
<dbReference type="Gene3D" id="3.40.50.2000">
    <property type="entry name" value="Glycogen Phosphorylase B"/>
    <property type="match status" value="1"/>
</dbReference>
<comment type="caution">
    <text evidence="1">The sequence shown here is derived from an EMBL/GenBank/DDBJ whole genome shotgun (WGS) entry which is preliminary data.</text>
</comment>
<proteinExistence type="predicted"/>
<gene>
    <name evidence="1" type="ORF">FA047_04320</name>
</gene>
<dbReference type="AlphaFoldDB" id="A0A4U1CP61"/>
<evidence type="ECO:0000313" key="1">
    <source>
        <dbReference type="EMBL" id="TKC09324.1"/>
    </source>
</evidence>
<dbReference type="RefSeq" id="WP_136834735.1">
    <property type="nucleotide sequence ID" value="NZ_SWBQ01000001.1"/>
</dbReference>
<dbReference type="SUPFAM" id="SSF53756">
    <property type="entry name" value="UDP-Glycosyltransferase/glycogen phosphorylase"/>
    <property type="match status" value="1"/>
</dbReference>